<evidence type="ECO:0000313" key="10">
    <source>
        <dbReference type="Proteomes" id="UP000297716"/>
    </source>
</evidence>
<evidence type="ECO:0000256" key="4">
    <source>
        <dbReference type="ARBA" id="ARBA00023136"/>
    </source>
</evidence>
<feature type="transmembrane region" description="Helical" evidence="7">
    <location>
        <begin position="246"/>
        <end position="271"/>
    </location>
</feature>
<feature type="region of interest" description="Disordered" evidence="6">
    <location>
        <begin position="289"/>
        <end position="323"/>
    </location>
</feature>
<feature type="compositionally biased region" description="Basic and acidic residues" evidence="6">
    <location>
        <begin position="343"/>
        <end position="354"/>
    </location>
</feature>
<feature type="transmembrane region" description="Helical" evidence="7">
    <location>
        <begin position="179"/>
        <end position="202"/>
    </location>
</feature>
<evidence type="ECO:0000256" key="6">
    <source>
        <dbReference type="SAM" id="MobiDB-lite"/>
    </source>
</evidence>
<sequence length="364" mass="40488">MMFDAMNPPAPTPTGDIGSHVIPELIIAVASVVGFFAVATRILARYMISKLGIPDALLVIAMLFYIGLLYNGYQAAMYPGFGVHTWQFNPKLAVGSHFSFKLGTISFGLGIAFIKIAILIDWMQIFVPTGTRNTLYWILHALIWSNAVFYFIGTFVDAFQCSPREVAIKECNNEVERYIMASGIVNVISDLAITCLPHWVVWKLNMSTKQKRGVSLLFTIGFLATGSALARLLYVGKAYRTRDTLYYSIIINIWAIAEQTFGFLILGVPAIPKAFHGFKWASSFGSHAPSRPGQSLNQSDHCERGATWPVSSPRRRRDPWDTDSYTLGIDEEAAYIPLPDQAYVREDHERRNDSRGGTGTTTVP</sequence>
<dbReference type="PANTHER" id="PTHR33048">
    <property type="entry name" value="PTH11-LIKE INTEGRAL MEMBRANE PROTEIN (AFU_ORTHOLOGUE AFUA_5G11245)"/>
    <property type="match status" value="1"/>
</dbReference>
<name>A0A4Z0YH20_9PEZI</name>
<dbReference type="InterPro" id="IPR052337">
    <property type="entry name" value="SAT4-like"/>
</dbReference>
<dbReference type="AlphaFoldDB" id="A0A4Z0YH20"/>
<evidence type="ECO:0000256" key="5">
    <source>
        <dbReference type="ARBA" id="ARBA00038359"/>
    </source>
</evidence>
<gene>
    <name evidence="9" type="ORF">E0Z10_g5482</name>
</gene>
<evidence type="ECO:0000313" key="9">
    <source>
        <dbReference type="EMBL" id="TGJ83274.1"/>
    </source>
</evidence>
<dbReference type="InterPro" id="IPR049326">
    <property type="entry name" value="Rhodopsin_dom_fungi"/>
</dbReference>
<organism evidence="9 10">
    <name type="scientific">Xylaria hypoxylon</name>
    <dbReference type="NCBI Taxonomy" id="37992"/>
    <lineage>
        <taxon>Eukaryota</taxon>
        <taxon>Fungi</taxon>
        <taxon>Dikarya</taxon>
        <taxon>Ascomycota</taxon>
        <taxon>Pezizomycotina</taxon>
        <taxon>Sordariomycetes</taxon>
        <taxon>Xylariomycetidae</taxon>
        <taxon>Xylariales</taxon>
        <taxon>Xylariaceae</taxon>
        <taxon>Xylaria</taxon>
    </lineage>
</organism>
<dbReference type="Proteomes" id="UP000297716">
    <property type="component" value="Unassembled WGS sequence"/>
</dbReference>
<evidence type="ECO:0000256" key="7">
    <source>
        <dbReference type="SAM" id="Phobius"/>
    </source>
</evidence>
<dbReference type="GO" id="GO:0016020">
    <property type="term" value="C:membrane"/>
    <property type="evidence" value="ECO:0007669"/>
    <property type="project" value="UniProtKB-SubCell"/>
</dbReference>
<feature type="transmembrane region" description="Helical" evidence="7">
    <location>
        <begin position="56"/>
        <end position="78"/>
    </location>
</feature>
<proteinExistence type="inferred from homology"/>
<dbReference type="OrthoDB" id="2496787at2759"/>
<feature type="transmembrane region" description="Helical" evidence="7">
    <location>
        <begin position="135"/>
        <end position="159"/>
    </location>
</feature>
<reference evidence="9 10" key="1">
    <citation type="submission" date="2019-03" db="EMBL/GenBank/DDBJ databases">
        <title>Draft genome sequence of Xylaria hypoxylon DSM 108379, a ubiquitous saprotrophic-parasitic fungi on hardwood.</title>
        <authorList>
            <person name="Buettner E."/>
            <person name="Leonhardt S."/>
            <person name="Gebauer A.M."/>
            <person name="Liers C."/>
            <person name="Hofrichter M."/>
            <person name="Kellner H."/>
        </authorList>
    </citation>
    <scope>NUCLEOTIDE SEQUENCE [LARGE SCALE GENOMIC DNA]</scope>
    <source>
        <strain evidence="9 10">DSM 108379</strain>
    </source>
</reference>
<keyword evidence="4 7" id="KW-0472">Membrane</keyword>
<evidence type="ECO:0000256" key="2">
    <source>
        <dbReference type="ARBA" id="ARBA00022692"/>
    </source>
</evidence>
<feature type="region of interest" description="Disordered" evidence="6">
    <location>
        <begin position="338"/>
        <end position="364"/>
    </location>
</feature>
<evidence type="ECO:0000259" key="8">
    <source>
        <dbReference type="Pfam" id="PF20684"/>
    </source>
</evidence>
<evidence type="ECO:0000256" key="3">
    <source>
        <dbReference type="ARBA" id="ARBA00022989"/>
    </source>
</evidence>
<feature type="transmembrane region" description="Helical" evidence="7">
    <location>
        <begin position="98"/>
        <end position="123"/>
    </location>
</feature>
<feature type="transmembrane region" description="Helical" evidence="7">
    <location>
        <begin position="214"/>
        <end position="234"/>
    </location>
</feature>
<comment type="caution">
    <text evidence="9">The sequence shown here is derived from an EMBL/GenBank/DDBJ whole genome shotgun (WGS) entry which is preliminary data.</text>
</comment>
<keyword evidence="3 7" id="KW-1133">Transmembrane helix</keyword>
<dbReference type="Pfam" id="PF20684">
    <property type="entry name" value="Fung_rhodopsin"/>
    <property type="match status" value="1"/>
</dbReference>
<evidence type="ECO:0000256" key="1">
    <source>
        <dbReference type="ARBA" id="ARBA00004141"/>
    </source>
</evidence>
<keyword evidence="10" id="KW-1185">Reference proteome</keyword>
<keyword evidence="2 7" id="KW-0812">Transmembrane</keyword>
<accession>A0A4Z0YH20</accession>
<feature type="domain" description="Rhodopsin" evidence="8">
    <location>
        <begin position="41"/>
        <end position="273"/>
    </location>
</feature>
<dbReference type="STRING" id="37992.A0A4Z0YH20"/>
<feature type="transmembrane region" description="Helical" evidence="7">
    <location>
        <begin position="20"/>
        <end position="44"/>
    </location>
</feature>
<dbReference type="EMBL" id="SKBN01000099">
    <property type="protein sequence ID" value="TGJ83274.1"/>
    <property type="molecule type" value="Genomic_DNA"/>
</dbReference>
<comment type="similarity">
    <text evidence="5">Belongs to the SAT4 family.</text>
</comment>
<dbReference type="PANTHER" id="PTHR33048:SF47">
    <property type="entry name" value="INTEGRAL MEMBRANE PROTEIN-RELATED"/>
    <property type="match status" value="1"/>
</dbReference>
<protein>
    <recommendedName>
        <fullName evidence="8">Rhodopsin domain-containing protein</fullName>
    </recommendedName>
</protein>
<comment type="subcellular location">
    <subcellularLocation>
        <location evidence="1">Membrane</location>
        <topology evidence="1">Multi-pass membrane protein</topology>
    </subcellularLocation>
</comment>